<dbReference type="Proteomes" id="UP000077248">
    <property type="component" value="Unassembled WGS sequence"/>
</dbReference>
<evidence type="ECO:0000313" key="1">
    <source>
        <dbReference type="EMBL" id="OAG13646.1"/>
    </source>
</evidence>
<dbReference type="VEuPathDB" id="FungiDB:CC77DRAFT_1026518"/>
<reference evidence="1 2" key="1">
    <citation type="submission" date="2016-05" db="EMBL/GenBank/DDBJ databases">
        <title>Comparative analysis of secretome profiles of manganese(II)-oxidizing ascomycete fungi.</title>
        <authorList>
            <consortium name="DOE Joint Genome Institute"/>
            <person name="Zeiner C.A."/>
            <person name="Purvine S.O."/>
            <person name="Zink E.M."/>
            <person name="Wu S."/>
            <person name="Pasa-Tolic L."/>
            <person name="Chaput D.L."/>
            <person name="Haridas S."/>
            <person name="Grigoriev I.V."/>
            <person name="Santelli C.M."/>
            <person name="Hansel C.M."/>
        </authorList>
    </citation>
    <scope>NUCLEOTIDE SEQUENCE [LARGE SCALE GENOMIC DNA]</scope>
    <source>
        <strain evidence="1 2">SRC1lrK2f</strain>
    </source>
</reference>
<accession>A0A177D2F1</accession>
<dbReference type="KEGG" id="aalt:CC77DRAFT_1026518"/>
<organism evidence="1 2">
    <name type="scientific">Alternaria alternata</name>
    <name type="common">Alternaria rot fungus</name>
    <name type="synonym">Torula alternata</name>
    <dbReference type="NCBI Taxonomy" id="5599"/>
    <lineage>
        <taxon>Eukaryota</taxon>
        <taxon>Fungi</taxon>
        <taxon>Dikarya</taxon>
        <taxon>Ascomycota</taxon>
        <taxon>Pezizomycotina</taxon>
        <taxon>Dothideomycetes</taxon>
        <taxon>Pleosporomycetidae</taxon>
        <taxon>Pleosporales</taxon>
        <taxon>Pleosporineae</taxon>
        <taxon>Pleosporaceae</taxon>
        <taxon>Alternaria</taxon>
        <taxon>Alternaria sect. Alternaria</taxon>
        <taxon>Alternaria alternata complex</taxon>
    </lineage>
</organism>
<dbReference type="EMBL" id="KV441508">
    <property type="protein sequence ID" value="OAG13646.1"/>
    <property type="molecule type" value="Genomic_DNA"/>
</dbReference>
<name>A0A177D2F1_ALTAL</name>
<dbReference type="RefSeq" id="XP_018379067.1">
    <property type="nucleotide sequence ID" value="XM_018526277.1"/>
</dbReference>
<evidence type="ECO:0000313" key="2">
    <source>
        <dbReference type="Proteomes" id="UP000077248"/>
    </source>
</evidence>
<dbReference type="AlphaFoldDB" id="A0A177D2F1"/>
<keyword evidence="2" id="KW-1185">Reference proteome</keyword>
<sequence length="182" mass="20166">MTIRGPLSSDQTRQCMCRGHENDISIEVRGPVAAYSTLEKVLQLDQKLSNLHSAMMECSTCASDPTRTTTLLRELEILCTLYVAGQAKFAPSGVPIDKDSNESRAELGDSTFQLSRYVLDSEECRVVGRIVVKQGLDHLQKKLQIVQAEQRRNNCATMQNEISAKVQGILSKVWEASAYGCL</sequence>
<proteinExistence type="predicted"/>
<gene>
    <name evidence="1" type="ORF">CC77DRAFT_1026518</name>
</gene>
<protein>
    <submittedName>
        <fullName evidence="1">Uncharacterized protein</fullName>
    </submittedName>
</protein>
<dbReference type="GeneID" id="29111871"/>